<evidence type="ECO:0000256" key="8">
    <source>
        <dbReference type="ARBA" id="ARBA00023329"/>
    </source>
</evidence>
<dbReference type="GO" id="GO:0005545">
    <property type="term" value="F:1-phosphatidylinositol binding"/>
    <property type="evidence" value="ECO:0007669"/>
    <property type="project" value="InterPro"/>
</dbReference>
<dbReference type="PANTHER" id="PTHR22951:SF12">
    <property type="entry name" value="OS05G0426100 PROTEIN"/>
    <property type="match status" value="1"/>
</dbReference>
<sequence>MAPGKLKKAIGRVKDQTRISLAKVGGNNSLSDLDVAIVKATRHGEQPADERHFQEIVCITSYSRAHIIACVSSLSKRLNKTKSWTVALKSLMLIQKLLAEGDPAFQQELFFSTRRGTRILNLSDFRDAPRNHSGDFTAFVRTYALYLEEKLEYKIGDRHGEKFNKTTSAQEEESNDKENAVTTSHFRDMKTEQIFTTLHHLQRLLERLLACRPTGAAKCHRVVIGALYRILKESFQLYYDVTEILSIFVDRFMELDLAESLKVHDIFYRQGKQLDELDHFYSWCKSVCIGRAPEYPEIEKITQKKLDLIDELVRDKKSAAQRIEDGLSNAEPKAVEEDVSADKVSPAPEGEAPVEKEPEKEQEEDYSKAIVVGKEVDLLNLGKDVMSSEEQTEKTTIVLFDDSAPVVPPPSSGWEAFDDKADWESALVQPGGNLNHQKANLEGGDVLMLNGMYQQGQSMNAMASQGTAATGSASNVSFGPAGRPAPLALPAPSSSDGKNAKTNGGGDPFTAAEPPAHVQLSDMEKKQRFLEDDQTMLEQYKRNGLLGNAGM</sequence>
<gene>
    <name evidence="11" type="ORF">HRI_002506700</name>
</gene>
<organism evidence="11 12">
    <name type="scientific">Hibiscus trionum</name>
    <name type="common">Flower of an hour</name>
    <dbReference type="NCBI Taxonomy" id="183268"/>
    <lineage>
        <taxon>Eukaryota</taxon>
        <taxon>Viridiplantae</taxon>
        <taxon>Streptophyta</taxon>
        <taxon>Embryophyta</taxon>
        <taxon>Tracheophyta</taxon>
        <taxon>Spermatophyta</taxon>
        <taxon>Magnoliopsida</taxon>
        <taxon>eudicotyledons</taxon>
        <taxon>Gunneridae</taxon>
        <taxon>Pentapetalae</taxon>
        <taxon>rosids</taxon>
        <taxon>malvids</taxon>
        <taxon>Malvales</taxon>
        <taxon>Malvaceae</taxon>
        <taxon>Malvoideae</taxon>
        <taxon>Hibiscus</taxon>
    </lineage>
</organism>
<dbReference type="GO" id="GO:0006900">
    <property type="term" value="P:vesicle budding from membrane"/>
    <property type="evidence" value="ECO:0007669"/>
    <property type="project" value="TreeGrafter"/>
</dbReference>
<evidence type="ECO:0000256" key="3">
    <source>
        <dbReference type="ARBA" id="ARBA00004600"/>
    </source>
</evidence>
<dbReference type="InterPro" id="IPR011417">
    <property type="entry name" value="ANTH_dom"/>
</dbReference>
<evidence type="ECO:0000256" key="6">
    <source>
        <dbReference type="ARBA" id="ARBA00023136"/>
    </source>
</evidence>
<feature type="compositionally biased region" description="Low complexity" evidence="9">
    <location>
        <begin position="484"/>
        <end position="495"/>
    </location>
</feature>
<dbReference type="CDD" id="cd16987">
    <property type="entry name" value="ANTH_N_AP180_plant"/>
    <property type="match status" value="1"/>
</dbReference>
<dbReference type="Gene3D" id="1.20.58.150">
    <property type="entry name" value="ANTH domain"/>
    <property type="match status" value="1"/>
</dbReference>
<dbReference type="InterPro" id="IPR008942">
    <property type="entry name" value="ENTH_VHS"/>
</dbReference>
<protein>
    <submittedName>
        <fullName evidence="11">Phosphatidylinositol binding clathrin assembly protein 5a</fullName>
    </submittedName>
</protein>
<keyword evidence="8" id="KW-0968">Cytoplasmic vesicle</keyword>
<dbReference type="FunFam" id="1.25.40.90:FF:000019">
    <property type="entry name" value="Clathrin coat assembly protein"/>
    <property type="match status" value="1"/>
</dbReference>
<accession>A0A9W7I2Y6</accession>
<dbReference type="GO" id="GO:0072583">
    <property type="term" value="P:clathrin-dependent endocytosis"/>
    <property type="evidence" value="ECO:0007669"/>
    <property type="project" value="InterPro"/>
</dbReference>
<dbReference type="Gene3D" id="1.25.40.90">
    <property type="match status" value="1"/>
</dbReference>
<dbReference type="FunFam" id="1.20.58.150:FF:000005">
    <property type="entry name" value="putative clathrin assembly protein At2g25430"/>
    <property type="match status" value="1"/>
</dbReference>
<proteinExistence type="predicted"/>
<dbReference type="InterPro" id="IPR013809">
    <property type="entry name" value="ENTH"/>
</dbReference>
<dbReference type="SMART" id="SM00273">
    <property type="entry name" value="ENTH"/>
    <property type="match status" value="1"/>
</dbReference>
<dbReference type="SUPFAM" id="SSF89009">
    <property type="entry name" value="GAT-like domain"/>
    <property type="match status" value="1"/>
</dbReference>
<feature type="compositionally biased region" description="Low complexity" evidence="9">
    <location>
        <begin position="464"/>
        <end position="474"/>
    </location>
</feature>
<dbReference type="Proteomes" id="UP001165190">
    <property type="component" value="Unassembled WGS sequence"/>
</dbReference>
<feature type="compositionally biased region" description="Basic and acidic residues" evidence="9">
    <location>
        <begin position="522"/>
        <end position="531"/>
    </location>
</feature>
<feature type="domain" description="ENTH" evidence="10">
    <location>
        <begin position="25"/>
        <end position="161"/>
    </location>
</feature>
<dbReference type="InterPro" id="IPR045192">
    <property type="entry name" value="AP180-like"/>
</dbReference>
<reference evidence="11" key="1">
    <citation type="submission" date="2023-05" db="EMBL/GenBank/DDBJ databases">
        <title>Genome and transcriptome analyses reveal genes involved in the formation of fine ridges on petal epidermal cells in Hibiscus trionum.</title>
        <authorList>
            <person name="Koshimizu S."/>
            <person name="Masuda S."/>
            <person name="Ishii T."/>
            <person name="Shirasu K."/>
            <person name="Hoshino A."/>
            <person name="Arita M."/>
        </authorList>
    </citation>
    <scope>NUCLEOTIDE SEQUENCE</scope>
    <source>
        <strain evidence="11">Hamamatsu line</strain>
    </source>
</reference>
<evidence type="ECO:0000313" key="12">
    <source>
        <dbReference type="Proteomes" id="UP001165190"/>
    </source>
</evidence>
<keyword evidence="4" id="KW-0254">Endocytosis</keyword>
<dbReference type="SUPFAM" id="SSF48464">
    <property type="entry name" value="ENTH/VHS domain"/>
    <property type="match status" value="1"/>
</dbReference>
<comment type="subcellular location">
    <subcellularLocation>
        <location evidence="1">Cytoplasmic vesicle</location>
        <location evidence="1">Clathrin-coated vesicle</location>
    </subcellularLocation>
    <subcellularLocation>
        <location evidence="2">Golgi apparatus</location>
    </subcellularLocation>
    <subcellularLocation>
        <location evidence="3">Membrane</location>
        <location evidence="3">Clathrin-coated pit</location>
    </subcellularLocation>
</comment>
<dbReference type="GO" id="GO:0030136">
    <property type="term" value="C:clathrin-coated vesicle"/>
    <property type="evidence" value="ECO:0007669"/>
    <property type="project" value="UniProtKB-SubCell"/>
</dbReference>
<evidence type="ECO:0000256" key="1">
    <source>
        <dbReference type="ARBA" id="ARBA00004132"/>
    </source>
</evidence>
<keyword evidence="5" id="KW-0333">Golgi apparatus</keyword>
<dbReference type="GO" id="GO:0000149">
    <property type="term" value="F:SNARE binding"/>
    <property type="evidence" value="ECO:0007669"/>
    <property type="project" value="TreeGrafter"/>
</dbReference>
<dbReference type="OrthoDB" id="44015at2759"/>
<evidence type="ECO:0000256" key="7">
    <source>
        <dbReference type="ARBA" id="ARBA00023176"/>
    </source>
</evidence>
<feature type="region of interest" description="Disordered" evidence="9">
    <location>
        <begin position="323"/>
        <end position="366"/>
    </location>
</feature>
<evidence type="ECO:0000256" key="9">
    <source>
        <dbReference type="SAM" id="MobiDB-lite"/>
    </source>
</evidence>
<evidence type="ECO:0000256" key="4">
    <source>
        <dbReference type="ARBA" id="ARBA00022583"/>
    </source>
</evidence>
<dbReference type="GO" id="GO:0005546">
    <property type="term" value="F:phosphatidylinositol-4,5-bisphosphate binding"/>
    <property type="evidence" value="ECO:0007669"/>
    <property type="project" value="TreeGrafter"/>
</dbReference>
<comment type="caution">
    <text evidence="11">The sequence shown here is derived from an EMBL/GenBank/DDBJ whole genome shotgun (WGS) entry which is preliminary data.</text>
</comment>
<dbReference type="GO" id="GO:0005905">
    <property type="term" value="C:clathrin-coated pit"/>
    <property type="evidence" value="ECO:0007669"/>
    <property type="project" value="UniProtKB-SubCell"/>
</dbReference>
<feature type="region of interest" description="Disordered" evidence="9">
    <location>
        <begin position="464"/>
        <end position="535"/>
    </location>
</feature>
<dbReference type="EMBL" id="BSYR01000022">
    <property type="protein sequence ID" value="GMI88374.1"/>
    <property type="molecule type" value="Genomic_DNA"/>
</dbReference>
<dbReference type="AlphaFoldDB" id="A0A9W7I2Y6"/>
<name>A0A9W7I2Y6_HIBTR</name>
<dbReference type="GO" id="GO:0005794">
    <property type="term" value="C:Golgi apparatus"/>
    <property type="evidence" value="ECO:0007669"/>
    <property type="project" value="UniProtKB-SubCell"/>
</dbReference>
<dbReference type="PROSITE" id="PS50942">
    <property type="entry name" value="ENTH"/>
    <property type="match status" value="1"/>
</dbReference>
<dbReference type="InterPro" id="IPR048050">
    <property type="entry name" value="ANTH_N_plant"/>
</dbReference>
<dbReference type="Pfam" id="PF07651">
    <property type="entry name" value="ANTH"/>
    <property type="match status" value="1"/>
</dbReference>
<dbReference type="InterPro" id="IPR014712">
    <property type="entry name" value="ANTH_dom_sf"/>
</dbReference>
<keyword evidence="6" id="KW-0472">Membrane</keyword>
<evidence type="ECO:0000313" key="11">
    <source>
        <dbReference type="EMBL" id="GMI88374.1"/>
    </source>
</evidence>
<dbReference type="GO" id="GO:0048268">
    <property type="term" value="P:clathrin coat assembly"/>
    <property type="evidence" value="ECO:0007669"/>
    <property type="project" value="InterPro"/>
</dbReference>
<dbReference type="PANTHER" id="PTHR22951">
    <property type="entry name" value="CLATHRIN ASSEMBLY PROTEIN"/>
    <property type="match status" value="1"/>
</dbReference>
<keyword evidence="12" id="KW-1185">Reference proteome</keyword>
<evidence type="ECO:0000256" key="2">
    <source>
        <dbReference type="ARBA" id="ARBA00004555"/>
    </source>
</evidence>
<keyword evidence="7" id="KW-0168">Coated pit</keyword>
<evidence type="ECO:0000259" key="10">
    <source>
        <dbReference type="PROSITE" id="PS50942"/>
    </source>
</evidence>
<evidence type="ECO:0000256" key="5">
    <source>
        <dbReference type="ARBA" id="ARBA00023034"/>
    </source>
</evidence>
<dbReference type="GO" id="GO:0032050">
    <property type="term" value="F:clathrin heavy chain binding"/>
    <property type="evidence" value="ECO:0007669"/>
    <property type="project" value="TreeGrafter"/>
</dbReference>